<name>A0A0N5AE75_9BILA</name>
<proteinExistence type="predicted"/>
<reference evidence="3" key="1">
    <citation type="submission" date="2017-02" db="UniProtKB">
        <authorList>
            <consortium name="WormBaseParasite"/>
        </authorList>
    </citation>
    <scope>IDENTIFICATION</scope>
</reference>
<organism evidence="2 3">
    <name type="scientific">Syphacia muris</name>
    <dbReference type="NCBI Taxonomy" id="451379"/>
    <lineage>
        <taxon>Eukaryota</taxon>
        <taxon>Metazoa</taxon>
        <taxon>Ecdysozoa</taxon>
        <taxon>Nematoda</taxon>
        <taxon>Chromadorea</taxon>
        <taxon>Rhabditida</taxon>
        <taxon>Spirurina</taxon>
        <taxon>Oxyuridomorpha</taxon>
        <taxon>Oxyuroidea</taxon>
        <taxon>Oxyuridae</taxon>
        <taxon>Syphacia</taxon>
    </lineage>
</organism>
<feature type="region of interest" description="Disordered" evidence="1">
    <location>
        <begin position="60"/>
        <end position="87"/>
    </location>
</feature>
<protein>
    <submittedName>
        <fullName evidence="3">Uncharacterized protein</fullName>
    </submittedName>
</protein>
<accession>A0A0N5AE75</accession>
<dbReference type="WBParaSite" id="SMUV_0000252301-mRNA-1">
    <property type="protein sequence ID" value="SMUV_0000252301-mRNA-1"/>
    <property type="gene ID" value="SMUV_0000252301"/>
</dbReference>
<dbReference type="Proteomes" id="UP000046393">
    <property type="component" value="Unplaced"/>
</dbReference>
<evidence type="ECO:0000313" key="2">
    <source>
        <dbReference type="Proteomes" id="UP000046393"/>
    </source>
</evidence>
<evidence type="ECO:0000313" key="3">
    <source>
        <dbReference type="WBParaSite" id="SMUV_0000252301-mRNA-1"/>
    </source>
</evidence>
<sequence length="87" mass="10082">MDHYLTAIRAAANIEEVAKIVYNSIESPELYTFSELLAENLVKALADSPKNVEEEIKRIRKSMQEQEEESRAKEIRKPKVSRTQKFT</sequence>
<feature type="compositionally biased region" description="Basic residues" evidence="1">
    <location>
        <begin position="78"/>
        <end position="87"/>
    </location>
</feature>
<keyword evidence="2" id="KW-1185">Reference proteome</keyword>
<evidence type="ECO:0000256" key="1">
    <source>
        <dbReference type="SAM" id="MobiDB-lite"/>
    </source>
</evidence>
<dbReference type="AlphaFoldDB" id="A0A0N5AE75"/>